<evidence type="ECO:0000313" key="2">
    <source>
        <dbReference type="Proteomes" id="UP001152523"/>
    </source>
</evidence>
<sequence length="101" mass="11302">MEIVRRAVAGRRAVDQLRTTPSQSSRVNTCPRADFWVGECVPRPELLEGGGAGRRLNGEAAGRWGGCSRTCGWRLKLGLLKMGRRLGFYRYKLKGIFVHLN</sequence>
<name>A0AAV0F108_9ASTE</name>
<reference evidence="1" key="1">
    <citation type="submission" date="2022-07" db="EMBL/GenBank/DDBJ databases">
        <authorList>
            <person name="Macas J."/>
            <person name="Novak P."/>
            <person name="Neumann P."/>
        </authorList>
    </citation>
    <scope>NUCLEOTIDE SEQUENCE</scope>
</reference>
<dbReference type="AlphaFoldDB" id="A0AAV0F108"/>
<gene>
    <name evidence="1" type="ORF">CEPIT_LOCUS29622</name>
</gene>
<dbReference type="Proteomes" id="UP001152523">
    <property type="component" value="Unassembled WGS sequence"/>
</dbReference>
<protein>
    <submittedName>
        <fullName evidence="1">Uncharacterized protein</fullName>
    </submittedName>
</protein>
<dbReference type="EMBL" id="CAMAPF010000955">
    <property type="protein sequence ID" value="CAH9129151.1"/>
    <property type="molecule type" value="Genomic_DNA"/>
</dbReference>
<organism evidence="1 2">
    <name type="scientific">Cuscuta epithymum</name>
    <dbReference type="NCBI Taxonomy" id="186058"/>
    <lineage>
        <taxon>Eukaryota</taxon>
        <taxon>Viridiplantae</taxon>
        <taxon>Streptophyta</taxon>
        <taxon>Embryophyta</taxon>
        <taxon>Tracheophyta</taxon>
        <taxon>Spermatophyta</taxon>
        <taxon>Magnoliopsida</taxon>
        <taxon>eudicotyledons</taxon>
        <taxon>Gunneridae</taxon>
        <taxon>Pentapetalae</taxon>
        <taxon>asterids</taxon>
        <taxon>lamiids</taxon>
        <taxon>Solanales</taxon>
        <taxon>Convolvulaceae</taxon>
        <taxon>Cuscuteae</taxon>
        <taxon>Cuscuta</taxon>
        <taxon>Cuscuta subgen. Cuscuta</taxon>
    </lineage>
</organism>
<keyword evidence="2" id="KW-1185">Reference proteome</keyword>
<evidence type="ECO:0000313" key="1">
    <source>
        <dbReference type="EMBL" id="CAH9129151.1"/>
    </source>
</evidence>
<proteinExistence type="predicted"/>
<comment type="caution">
    <text evidence="1">The sequence shown here is derived from an EMBL/GenBank/DDBJ whole genome shotgun (WGS) entry which is preliminary data.</text>
</comment>
<accession>A0AAV0F108</accession>